<reference evidence="1 2" key="1">
    <citation type="submission" date="2021-03" db="EMBL/GenBank/DDBJ databases">
        <title>Fibrella sp. HMF5405 genome sequencing and assembly.</title>
        <authorList>
            <person name="Kang H."/>
            <person name="Kim H."/>
            <person name="Bae S."/>
            <person name="Joh K."/>
        </authorList>
    </citation>
    <scope>NUCLEOTIDE SEQUENCE [LARGE SCALE GENOMIC DNA]</scope>
    <source>
        <strain evidence="1 2">HMF5405</strain>
    </source>
</reference>
<comment type="caution">
    <text evidence="1">The sequence shown here is derived from an EMBL/GenBank/DDBJ whole genome shotgun (WGS) entry which is preliminary data.</text>
</comment>
<organism evidence="1 2">
    <name type="scientific">Fibrella forsythiae</name>
    <dbReference type="NCBI Taxonomy" id="2817061"/>
    <lineage>
        <taxon>Bacteria</taxon>
        <taxon>Pseudomonadati</taxon>
        <taxon>Bacteroidota</taxon>
        <taxon>Cytophagia</taxon>
        <taxon>Cytophagales</taxon>
        <taxon>Spirosomataceae</taxon>
        <taxon>Fibrella</taxon>
    </lineage>
</organism>
<evidence type="ECO:0000313" key="1">
    <source>
        <dbReference type="EMBL" id="MBO0947617.1"/>
    </source>
</evidence>
<accession>A0ABS3JCA6</accession>
<sequence length="95" mass="10187">MAVDEPATDLTTLEVVVTPNPNSGQFTVLFQTKAGQMATLRISDLKGRAVRPTHTILGTGCIHQETVNLPAQVPGVLLLEVVSGQQRGIRKVLIE</sequence>
<name>A0ABS3JCA6_9BACT</name>
<gene>
    <name evidence="1" type="ORF">J2I46_03435</name>
</gene>
<dbReference type="Proteomes" id="UP000664628">
    <property type="component" value="Unassembled WGS sequence"/>
</dbReference>
<dbReference type="InterPro" id="IPR026444">
    <property type="entry name" value="Secre_tail"/>
</dbReference>
<keyword evidence="2" id="KW-1185">Reference proteome</keyword>
<evidence type="ECO:0000313" key="2">
    <source>
        <dbReference type="Proteomes" id="UP000664628"/>
    </source>
</evidence>
<protein>
    <submittedName>
        <fullName evidence="1">T9SS type A sorting domain-containing protein</fullName>
    </submittedName>
</protein>
<dbReference type="NCBIfam" id="TIGR04183">
    <property type="entry name" value="Por_Secre_tail"/>
    <property type="match status" value="1"/>
</dbReference>
<proteinExistence type="predicted"/>
<dbReference type="EMBL" id="JAFMYW010000001">
    <property type="protein sequence ID" value="MBO0947617.1"/>
    <property type="molecule type" value="Genomic_DNA"/>
</dbReference>